<gene>
    <name evidence="2" type="ORF">VEZ01S_44_00330</name>
</gene>
<proteinExistence type="predicted"/>
<sequence>MNNERDKIKKISDVIGSSFEEHLARAGKQSKQSSLGKVRESNAPSYRRQNAGQNRALETRHNVSNRRGLTNPNSQKVLDEYHRLGKSEQILRVWAMLMQAFDSKMKHYFGEEPDSHFMHFAADLTPDSFARLQANLLERLDEDREWPPSLIRLKQLANSPTKEVMYQARQHLFHAPVPINKLDRVELFVKKHKMREVRSLPEKNFEREFNRKYIQWFRDVIFHDMDITLEERQQEISRHVQASTETHHDQAVNKIISQGQAFENPMGARIKSIIGNKHIQVDEITDDAAFVKQTQTENQDSN</sequence>
<accession>U3B4H9</accession>
<dbReference type="STRING" id="1219080.VEZ01S_44_00330"/>
<dbReference type="AlphaFoldDB" id="U3B4H9"/>
<feature type="region of interest" description="Disordered" evidence="1">
    <location>
        <begin position="22"/>
        <end position="73"/>
    </location>
</feature>
<reference evidence="2 3" key="1">
    <citation type="submission" date="2013-09" db="EMBL/GenBank/DDBJ databases">
        <title>Whole genome shotgun sequence of Vibrio ezurae NBRC 102218.</title>
        <authorList>
            <person name="Yoshida I."/>
            <person name="Hosoyama A."/>
            <person name="Numata M."/>
            <person name="Hashimoto M."/>
            <person name="Hosoyama Y."/>
            <person name="Tsuchikane K."/>
            <person name="Noguchi M."/>
            <person name="Hirakata S."/>
            <person name="Ichikawa N."/>
            <person name="Ohji S."/>
            <person name="Yamazoe A."/>
            <person name="Fujita N."/>
        </authorList>
    </citation>
    <scope>NUCLEOTIDE SEQUENCE [LARGE SCALE GENOMIC DNA]</scope>
    <source>
        <strain evidence="2 3">NBRC 102218</strain>
    </source>
</reference>
<feature type="compositionally biased region" description="Polar residues" evidence="1">
    <location>
        <begin position="42"/>
        <end position="53"/>
    </location>
</feature>
<evidence type="ECO:0000313" key="3">
    <source>
        <dbReference type="Proteomes" id="UP000016562"/>
    </source>
</evidence>
<keyword evidence="3" id="KW-1185">Reference proteome</keyword>
<name>U3B4H9_9VIBR</name>
<comment type="caution">
    <text evidence="2">The sequence shown here is derived from an EMBL/GenBank/DDBJ whole genome shotgun (WGS) entry which is preliminary data.</text>
</comment>
<dbReference type="EMBL" id="BATM01000044">
    <property type="protein sequence ID" value="GAD80830.1"/>
    <property type="molecule type" value="Genomic_DNA"/>
</dbReference>
<evidence type="ECO:0000256" key="1">
    <source>
        <dbReference type="SAM" id="MobiDB-lite"/>
    </source>
</evidence>
<protein>
    <submittedName>
        <fullName evidence="2">Uncharacterized protein</fullName>
    </submittedName>
</protein>
<dbReference type="Proteomes" id="UP000016562">
    <property type="component" value="Unassembled WGS sequence"/>
</dbReference>
<evidence type="ECO:0000313" key="2">
    <source>
        <dbReference type="EMBL" id="GAD80830.1"/>
    </source>
</evidence>
<organism evidence="2 3">
    <name type="scientific">Vibrio ezurae NBRC 102218</name>
    <dbReference type="NCBI Taxonomy" id="1219080"/>
    <lineage>
        <taxon>Bacteria</taxon>
        <taxon>Pseudomonadati</taxon>
        <taxon>Pseudomonadota</taxon>
        <taxon>Gammaproteobacteria</taxon>
        <taxon>Vibrionales</taxon>
        <taxon>Vibrionaceae</taxon>
        <taxon>Vibrio</taxon>
    </lineage>
</organism>